<dbReference type="Proteomes" id="UP001198571">
    <property type="component" value="Unassembled WGS sequence"/>
</dbReference>
<protein>
    <submittedName>
        <fullName evidence="2">Uncharacterized protein</fullName>
    </submittedName>
</protein>
<dbReference type="EMBL" id="JACDXX010000015">
    <property type="protein sequence ID" value="MCB5411326.1"/>
    <property type="molecule type" value="Genomic_DNA"/>
</dbReference>
<feature type="transmembrane region" description="Helical" evidence="1">
    <location>
        <begin position="48"/>
        <end position="70"/>
    </location>
</feature>
<feature type="transmembrane region" description="Helical" evidence="1">
    <location>
        <begin position="82"/>
        <end position="104"/>
    </location>
</feature>
<comment type="caution">
    <text evidence="2">The sequence shown here is derived from an EMBL/GenBank/DDBJ whole genome shotgun (WGS) entry which is preliminary data.</text>
</comment>
<keyword evidence="1" id="KW-0812">Transmembrane</keyword>
<proteinExistence type="predicted"/>
<feature type="transmembrane region" description="Helical" evidence="1">
    <location>
        <begin position="12"/>
        <end position="36"/>
    </location>
</feature>
<dbReference type="RefSeq" id="WP_226936799.1">
    <property type="nucleotide sequence ID" value="NZ_JACDXX010000015.1"/>
</dbReference>
<keyword evidence="1" id="KW-1133">Transmembrane helix</keyword>
<evidence type="ECO:0000313" key="2">
    <source>
        <dbReference type="EMBL" id="MCB5411326.1"/>
    </source>
</evidence>
<keyword evidence="3" id="KW-1185">Reference proteome</keyword>
<reference evidence="2 3" key="1">
    <citation type="submission" date="2020-07" db="EMBL/GenBank/DDBJ databases">
        <title>Pseudogemmobacter sp. nov., isolated from poultry manure in Taiwan.</title>
        <authorList>
            <person name="Lin S.-Y."/>
            <person name="Tang Y.-S."/>
            <person name="Young C.-C."/>
        </authorList>
    </citation>
    <scope>NUCLEOTIDE SEQUENCE [LARGE SCALE GENOMIC DNA]</scope>
    <source>
        <strain evidence="2 3">CC-YST710</strain>
    </source>
</reference>
<organism evidence="2 3">
    <name type="scientific">Pseudogemmobacter faecipullorum</name>
    <dbReference type="NCBI Taxonomy" id="2755041"/>
    <lineage>
        <taxon>Bacteria</taxon>
        <taxon>Pseudomonadati</taxon>
        <taxon>Pseudomonadota</taxon>
        <taxon>Alphaproteobacteria</taxon>
        <taxon>Rhodobacterales</taxon>
        <taxon>Paracoccaceae</taxon>
        <taxon>Pseudogemmobacter</taxon>
    </lineage>
</organism>
<name>A0ABS8CPN6_9RHOB</name>
<keyword evidence="1" id="KW-0472">Membrane</keyword>
<gene>
    <name evidence="2" type="ORF">H0485_15145</name>
</gene>
<accession>A0ABS8CPN6</accession>
<evidence type="ECO:0000256" key="1">
    <source>
        <dbReference type="SAM" id="Phobius"/>
    </source>
</evidence>
<evidence type="ECO:0000313" key="3">
    <source>
        <dbReference type="Proteomes" id="UP001198571"/>
    </source>
</evidence>
<sequence>MPDTNLWSEIKAALLALPVVGLAIWGALGGATNALVIRVTAWEALRHILLGALVAAGLGGLGAPLLGHWLGMPTGMLSPGDGAATGSVAYLTGSLGAAILEVIIQRIRAGRLPRDNS</sequence>